<gene>
    <name evidence="1" type="ORF">FEM33_02765</name>
</gene>
<dbReference type="Proteomes" id="UP000323994">
    <property type="component" value="Unassembled WGS sequence"/>
</dbReference>
<accession>A0A5M8R0S9</accession>
<sequence>MASAACLSTMLFMSSCSNEDAVAPSPAATVTNDGSNLKTNLIGSGYGISPNIFSTNVTAGFHVYPTNWVWHPVDSGPATISLEEQKKRAPMGVSTLDYVWGNPSLPWIKKLGPTSSPGNILTITTQKGFEKGYTAASATTKIRHLIPGKKYSITFQVATTIRNTPQGITQYAPGVSFNLSNVQNGNDGYIENTSIDLTGKPAEWVTKTVIFQADKEEVNAEFTFSFYSDYVENNNKFYHYAHIFVGENAVKEIN</sequence>
<protein>
    <recommendedName>
        <fullName evidence="3">DUF642 domain-containing protein</fullName>
    </recommendedName>
</protein>
<dbReference type="EMBL" id="VBSN01000019">
    <property type="protein sequence ID" value="KAA6441248.1"/>
    <property type="molecule type" value="Genomic_DNA"/>
</dbReference>
<keyword evidence="2" id="KW-1185">Reference proteome</keyword>
<evidence type="ECO:0000313" key="1">
    <source>
        <dbReference type="EMBL" id="KAA6441248.1"/>
    </source>
</evidence>
<name>A0A5M8R0S9_9BACT</name>
<evidence type="ECO:0008006" key="3">
    <source>
        <dbReference type="Google" id="ProtNLM"/>
    </source>
</evidence>
<proteinExistence type="predicted"/>
<comment type="caution">
    <text evidence="1">The sequence shown here is derived from an EMBL/GenBank/DDBJ whole genome shotgun (WGS) entry which is preliminary data.</text>
</comment>
<evidence type="ECO:0000313" key="2">
    <source>
        <dbReference type="Proteomes" id="UP000323994"/>
    </source>
</evidence>
<dbReference type="RefSeq" id="WP_139010594.1">
    <property type="nucleotide sequence ID" value="NZ_VBSN01000019.1"/>
</dbReference>
<reference evidence="1 2" key="1">
    <citation type="submission" date="2019-05" db="EMBL/GenBank/DDBJ databases">
        <authorList>
            <person name="Qu J.-H."/>
        </authorList>
    </citation>
    <scope>NUCLEOTIDE SEQUENCE [LARGE SCALE GENOMIC DNA]</scope>
    <source>
        <strain evidence="1 2">NS28</strain>
    </source>
</reference>
<dbReference type="AlphaFoldDB" id="A0A5M8R0S9"/>
<organism evidence="1 2">
    <name type="scientific">Dyadobacter flavalbus</name>
    <dbReference type="NCBI Taxonomy" id="2579942"/>
    <lineage>
        <taxon>Bacteria</taxon>
        <taxon>Pseudomonadati</taxon>
        <taxon>Bacteroidota</taxon>
        <taxon>Cytophagia</taxon>
        <taxon>Cytophagales</taxon>
        <taxon>Spirosomataceae</taxon>
        <taxon>Dyadobacter</taxon>
    </lineage>
</organism>